<evidence type="ECO:0000256" key="11">
    <source>
        <dbReference type="PROSITE-ProRule" id="PRU01360"/>
    </source>
</evidence>
<dbReference type="EMBL" id="JACOFX010000002">
    <property type="protein sequence ID" value="MBC3907084.1"/>
    <property type="molecule type" value="Genomic_DNA"/>
</dbReference>
<evidence type="ECO:0000313" key="15">
    <source>
        <dbReference type="EMBL" id="MBC3907084.1"/>
    </source>
</evidence>
<evidence type="ECO:0000256" key="8">
    <source>
        <dbReference type="ARBA" id="ARBA00023136"/>
    </source>
</evidence>
<feature type="domain" description="TonB-dependent receptor plug" evidence="14">
    <location>
        <begin position="43"/>
        <end position="156"/>
    </location>
</feature>
<dbReference type="SUPFAM" id="SSF56935">
    <property type="entry name" value="Porins"/>
    <property type="match status" value="1"/>
</dbReference>
<dbReference type="Pfam" id="PF07715">
    <property type="entry name" value="Plug"/>
    <property type="match status" value="1"/>
</dbReference>
<dbReference type="InterPro" id="IPR012910">
    <property type="entry name" value="Plug_dom"/>
</dbReference>
<evidence type="ECO:0000256" key="7">
    <source>
        <dbReference type="ARBA" id="ARBA00023077"/>
    </source>
</evidence>
<dbReference type="PANTHER" id="PTHR30069:SF29">
    <property type="entry name" value="HEMOGLOBIN AND HEMOGLOBIN-HAPTOGLOBIN-BINDING PROTEIN 1-RELATED"/>
    <property type="match status" value="1"/>
</dbReference>
<evidence type="ECO:0000256" key="1">
    <source>
        <dbReference type="ARBA" id="ARBA00004571"/>
    </source>
</evidence>
<dbReference type="Gene3D" id="2.170.130.10">
    <property type="entry name" value="TonB-dependent receptor, plug domain"/>
    <property type="match status" value="1"/>
</dbReference>
<dbReference type="PANTHER" id="PTHR30069">
    <property type="entry name" value="TONB-DEPENDENT OUTER MEMBRANE RECEPTOR"/>
    <property type="match status" value="1"/>
</dbReference>
<evidence type="ECO:0000313" key="16">
    <source>
        <dbReference type="Proteomes" id="UP000646911"/>
    </source>
</evidence>
<keyword evidence="3 11" id="KW-0813">Transport</keyword>
<accession>A0ABR6Z5N3</accession>
<keyword evidence="8 11" id="KW-0472">Membrane</keyword>
<evidence type="ECO:0000259" key="14">
    <source>
        <dbReference type="Pfam" id="PF07715"/>
    </source>
</evidence>
<evidence type="ECO:0000256" key="4">
    <source>
        <dbReference type="ARBA" id="ARBA00022452"/>
    </source>
</evidence>
<keyword evidence="16" id="KW-1185">Reference proteome</keyword>
<keyword evidence="9 15" id="KW-0675">Receptor</keyword>
<comment type="similarity">
    <text evidence="2 11 12">Belongs to the TonB-dependent receptor family.</text>
</comment>
<organism evidence="15 16">
    <name type="scientific">Undibacterium umbellatum</name>
    <dbReference type="NCBI Taxonomy" id="2762300"/>
    <lineage>
        <taxon>Bacteria</taxon>
        <taxon>Pseudomonadati</taxon>
        <taxon>Pseudomonadota</taxon>
        <taxon>Betaproteobacteria</taxon>
        <taxon>Burkholderiales</taxon>
        <taxon>Oxalobacteraceae</taxon>
        <taxon>Undibacterium</taxon>
    </lineage>
</organism>
<comment type="subcellular location">
    <subcellularLocation>
        <location evidence="1 11">Cell outer membrane</location>
        <topology evidence="1 11">Multi-pass membrane protein</topology>
    </subcellularLocation>
</comment>
<evidence type="ECO:0000256" key="12">
    <source>
        <dbReference type="RuleBase" id="RU003357"/>
    </source>
</evidence>
<gene>
    <name evidence="15" type="ORF">H8L47_05870</name>
</gene>
<dbReference type="InterPro" id="IPR039426">
    <property type="entry name" value="TonB-dep_rcpt-like"/>
</dbReference>
<evidence type="ECO:0000256" key="2">
    <source>
        <dbReference type="ARBA" id="ARBA00009810"/>
    </source>
</evidence>
<proteinExistence type="inferred from homology"/>
<evidence type="ECO:0000259" key="13">
    <source>
        <dbReference type="Pfam" id="PF00593"/>
    </source>
</evidence>
<dbReference type="CDD" id="cd01347">
    <property type="entry name" value="ligand_gated_channel"/>
    <property type="match status" value="1"/>
</dbReference>
<reference evidence="15 16" key="1">
    <citation type="submission" date="2020-08" db="EMBL/GenBank/DDBJ databases">
        <title>Novel species isolated from subtropical streams in China.</title>
        <authorList>
            <person name="Lu H."/>
        </authorList>
    </citation>
    <scope>NUCLEOTIDE SEQUENCE [LARGE SCALE GENOMIC DNA]</scope>
    <source>
        <strain evidence="15 16">NL8W</strain>
    </source>
</reference>
<dbReference type="Gene3D" id="2.40.170.20">
    <property type="entry name" value="TonB-dependent receptor, beta-barrel domain"/>
    <property type="match status" value="1"/>
</dbReference>
<keyword evidence="5 11" id="KW-0812">Transmembrane</keyword>
<dbReference type="InterPro" id="IPR037066">
    <property type="entry name" value="Plug_dom_sf"/>
</dbReference>
<dbReference type="Pfam" id="PF00593">
    <property type="entry name" value="TonB_dep_Rec_b-barrel"/>
    <property type="match status" value="1"/>
</dbReference>
<keyword evidence="7 12" id="KW-0798">TonB box</keyword>
<sequence length="691" mass="75969">MSSVLTLLSSSAIAADVNEEEDLALVYGDKSMISIATGKAQSLRRAPAVASVITAEDIRAQGFTDIDQVLETIAGMHVSRAAIVYFPAYIMRGIGGGGVTNPHMLVLQNGIPMTTSYTGDKGQMLWHGISVENISRIEVIRGPGSALYGADAFSGVINIITKTADEIPGIFLSAGVGSFRTRDAWVLHGGKWGPFKIAAYLRAGATDGQKEVLTADAQSRNDKLFSTNASLAPGSVHTGFNPVDANLDLSTGNWHWRSSLLSRTELQTGAGVSSALDFGGGATTERLTSDLSWIDAAFAKDWTLGSTLSFLYYTEKSSLQLLPPGTRLPTGTFPNGMIGGPSRWERQFRLSAFASYSGWADHQWRVGLGHDDVNLYRTQTIKNFLLSPAGIPIPSGPVMDYSQIQPHILPTRRKNNYLYLQDEWNLAKDWTMTAGLRHDHYSDFGGTTNPRLALVWDARYDLTAKFLYGRAFRAPAFNESYGLNPVANGNPNLKPERIATTELALSWQANKDVLLNLNIFRYDMQDIIRAVANPTPGTGSTYFNTGNQNGRGLEAELQWDVKKDLKILANYSYQHSVDESTRADAGYAPHHHLYTRADWQIIPGWSLSPQVNWVADRRRAAGDSRPAIADYTSVDVSLRSQRERGKWEWTATVRNLFNADIREPSIAPGLAIPNDLPMAPRSIYLQLIYKM</sequence>
<protein>
    <submittedName>
        <fullName evidence="15">TonB-dependent receptor</fullName>
    </submittedName>
</protein>
<dbReference type="PROSITE" id="PS52016">
    <property type="entry name" value="TONB_DEPENDENT_REC_3"/>
    <property type="match status" value="1"/>
</dbReference>
<dbReference type="Proteomes" id="UP000646911">
    <property type="component" value="Unassembled WGS sequence"/>
</dbReference>
<evidence type="ECO:0000256" key="10">
    <source>
        <dbReference type="ARBA" id="ARBA00023237"/>
    </source>
</evidence>
<comment type="caution">
    <text evidence="15">The sequence shown here is derived from an EMBL/GenBank/DDBJ whole genome shotgun (WGS) entry which is preliminary data.</text>
</comment>
<keyword evidence="10 11" id="KW-0998">Cell outer membrane</keyword>
<dbReference type="InterPro" id="IPR036942">
    <property type="entry name" value="Beta-barrel_TonB_sf"/>
</dbReference>
<evidence type="ECO:0000256" key="6">
    <source>
        <dbReference type="ARBA" id="ARBA00022729"/>
    </source>
</evidence>
<feature type="domain" description="TonB-dependent receptor-like beta-barrel" evidence="13">
    <location>
        <begin position="238"/>
        <end position="656"/>
    </location>
</feature>
<keyword evidence="4 11" id="KW-1134">Transmembrane beta strand</keyword>
<name>A0ABR6Z5N3_9BURK</name>
<dbReference type="InterPro" id="IPR000531">
    <property type="entry name" value="Beta-barrel_TonB"/>
</dbReference>
<evidence type="ECO:0000256" key="5">
    <source>
        <dbReference type="ARBA" id="ARBA00022692"/>
    </source>
</evidence>
<evidence type="ECO:0000256" key="3">
    <source>
        <dbReference type="ARBA" id="ARBA00022448"/>
    </source>
</evidence>
<keyword evidence="6" id="KW-0732">Signal</keyword>
<evidence type="ECO:0000256" key="9">
    <source>
        <dbReference type="ARBA" id="ARBA00023170"/>
    </source>
</evidence>